<gene>
    <name evidence="2" type="ORF">FIBSPDRAFT_893750</name>
</gene>
<feature type="region of interest" description="Disordered" evidence="1">
    <location>
        <begin position="176"/>
        <end position="205"/>
    </location>
</feature>
<feature type="compositionally biased region" description="Pro residues" evidence="1">
    <location>
        <begin position="106"/>
        <end position="115"/>
    </location>
</feature>
<feature type="compositionally biased region" description="Polar residues" evidence="1">
    <location>
        <begin position="1058"/>
        <end position="1068"/>
    </location>
</feature>
<feature type="compositionally biased region" description="Basic residues" evidence="1">
    <location>
        <begin position="971"/>
        <end position="987"/>
    </location>
</feature>
<evidence type="ECO:0000313" key="2">
    <source>
        <dbReference type="EMBL" id="KZP18019.1"/>
    </source>
</evidence>
<accession>A0A166GNP3</accession>
<feature type="compositionally biased region" description="Low complexity" evidence="1">
    <location>
        <begin position="1018"/>
        <end position="1027"/>
    </location>
</feature>
<feature type="region of interest" description="Disordered" evidence="1">
    <location>
        <begin position="582"/>
        <end position="646"/>
    </location>
</feature>
<dbReference type="AlphaFoldDB" id="A0A166GNP3"/>
<name>A0A166GNP3_9AGAM</name>
<evidence type="ECO:0000313" key="3">
    <source>
        <dbReference type="Proteomes" id="UP000076532"/>
    </source>
</evidence>
<feature type="region of interest" description="Disordered" evidence="1">
    <location>
        <begin position="477"/>
        <end position="504"/>
    </location>
</feature>
<protein>
    <submittedName>
        <fullName evidence="2">Uncharacterized protein</fullName>
    </submittedName>
</protein>
<feature type="region of interest" description="Disordered" evidence="1">
    <location>
        <begin position="966"/>
        <end position="1170"/>
    </location>
</feature>
<feature type="compositionally biased region" description="Low complexity" evidence="1">
    <location>
        <begin position="1133"/>
        <end position="1142"/>
    </location>
</feature>
<reference evidence="2 3" key="1">
    <citation type="journal article" date="2016" name="Mol. Biol. Evol.">
        <title>Comparative Genomics of Early-Diverging Mushroom-Forming Fungi Provides Insights into the Origins of Lignocellulose Decay Capabilities.</title>
        <authorList>
            <person name="Nagy L.G."/>
            <person name="Riley R."/>
            <person name="Tritt A."/>
            <person name="Adam C."/>
            <person name="Daum C."/>
            <person name="Floudas D."/>
            <person name="Sun H."/>
            <person name="Yadav J.S."/>
            <person name="Pangilinan J."/>
            <person name="Larsson K.H."/>
            <person name="Matsuura K."/>
            <person name="Barry K."/>
            <person name="Labutti K."/>
            <person name="Kuo R."/>
            <person name="Ohm R.A."/>
            <person name="Bhattacharya S.S."/>
            <person name="Shirouzu T."/>
            <person name="Yoshinaga Y."/>
            <person name="Martin F.M."/>
            <person name="Grigoriev I.V."/>
            <person name="Hibbett D.S."/>
        </authorList>
    </citation>
    <scope>NUCLEOTIDE SEQUENCE [LARGE SCALE GENOMIC DNA]</scope>
    <source>
        <strain evidence="2 3">CBS 109695</strain>
    </source>
</reference>
<feature type="region of interest" description="Disordered" evidence="1">
    <location>
        <begin position="52"/>
        <end position="92"/>
    </location>
</feature>
<feature type="region of interest" description="Disordered" evidence="1">
    <location>
        <begin position="523"/>
        <end position="566"/>
    </location>
</feature>
<feature type="compositionally biased region" description="Low complexity" evidence="1">
    <location>
        <begin position="366"/>
        <end position="380"/>
    </location>
</feature>
<dbReference type="Proteomes" id="UP000076532">
    <property type="component" value="Unassembled WGS sequence"/>
</dbReference>
<feature type="region of interest" description="Disordered" evidence="1">
    <location>
        <begin position="104"/>
        <end position="132"/>
    </location>
</feature>
<sequence length="1205" mass="129505">MENTLTVKAPNALTPPASALSPSLLLHPTTADKRKLRDRQIICASATRGTRPEFALAGQVLSPSSRCAGEERKGSLSPPESEDEPAEAPSPTAVRGLIQHTIPPVGHAPPPPPIVTLPSTTSISTSGAGSEDLAVKTPELQAATLLTQPAVQTAAPAPATAARVLAFQLLRHPEKQTAGIKLPSRPASAQSPRHEQVPPRVTDGVELSPTSAANRARSAPAATAAPLPKNLANHRVPGNVSPPRGFTFPGFFHAPGLPRSGPFVKQRASYRAESPLTSLPASSDSFPEAPRPEALEDVFSVLDPVHSGGSPATPAEVMVLPDEEGPTASPVGQKSVIPARPDRAVVLITKIGPPRTPERKPSRHGPLAPAHPAASPPNRAGATASPNSSGIPADNEQVRPASTAVQVPSQDHDRMHLSPIKAGILESGRGYHDTPHRKIIRRGEHFLSESSRWPRHGMENVSPPSPIINSQFDVGFGRHTPPPHPTERGAPWDPDHDDQDGPPMALIDEWYHASCRHPANRFLNPQPLPFSQNNATNADAEPGMSSQPARQQPARAVSSHRQSHDPHLAGDVFEEAVKPLVEESDNSDDADAFLPPCGDQEDDESNLNDSDSPSRAQVKARRKSKGKAAQRDASTAASDSAGGRPTIKANQEIEATGHRIQSEIAALATNLGLSYDTVMRKMGLTQQGIREPTLANVFRKVNKHRLLVNGEEKLSAAQHNAAFSEWHAEHGDDSEAVQALLTEHAKILAEAPQSSRSNEVPKRVSAIAVQMADMANSYFMSHNIAVVGAVIHLGAVHAVQTFAPTISHQAALASGFGYDEQAILLQAKSHLILQAERERQSGGQQVTLEPRWMVGNNARDIYRSWVKSYLGEALVPPDQYSGGDREVVQRSGGLTRDNWMHLVWRIPRSWRNNPHHKVPDGELQLQFVSLEDFIQDRPEFEGRHPCVVSDTGHVLHFAGEDKAELVDTAPSKKKRATKPRVGAKSKVQKAAPASDSEDSSPAKPSLKKKLVSKRHAASPSEPSSGEEVLPDRSLIPSPRFVPAGLPSPSGNHRKRSRVQTTAPRSISGESVEPQRAMKPIPARTTGHIPQPPQQWQQGGDAPYLPPRADSVQPPHGGHLGATPMYPPPFTGHPPFGAYAGPSAYPPQGYPQPYYQPPYGQAPWNAPPPNVAPRPYATRPMTVTGYSPDEVAAFMESRMPGNYQQR</sequence>
<feature type="compositionally biased region" description="Low complexity" evidence="1">
    <location>
        <begin position="116"/>
        <end position="126"/>
    </location>
</feature>
<feature type="region of interest" description="Disordered" evidence="1">
    <location>
        <begin position="1"/>
        <end position="33"/>
    </location>
</feature>
<feature type="compositionally biased region" description="Basic residues" evidence="1">
    <location>
        <begin position="618"/>
        <end position="628"/>
    </location>
</feature>
<feature type="compositionally biased region" description="Low complexity" evidence="1">
    <location>
        <begin position="9"/>
        <end position="29"/>
    </location>
</feature>
<keyword evidence="3" id="KW-1185">Reference proteome</keyword>
<evidence type="ECO:0000256" key="1">
    <source>
        <dbReference type="SAM" id="MobiDB-lite"/>
    </source>
</evidence>
<feature type="compositionally biased region" description="Low complexity" evidence="1">
    <location>
        <begin position="989"/>
        <end position="1004"/>
    </location>
</feature>
<feature type="compositionally biased region" description="Basic residues" evidence="1">
    <location>
        <begin position="1005"/>
        <end position="1016"/>
    </location>
</feature>
<dbReference type="EMBL" id="KV417576">
    <property type="protein sequence ID" value="KZP18019.1"/>
    <property type="molecule type" value="Genomic_DNA"/>
</dbReference>
<organism evidence="2 3">
    <name type="scientific">Athelia psychrophila</name>
    <dbReference type="NCBI Taxonomy" id="1759441"/>
    <lineage>
        <taxon>Eukaryota</taxon>
        <taxon>Fungi</taxon>
        <taxon>Dikarya</taxon>
        <taxon>Basidiomycota</taxon>
        <taxon>Agaricomycotina</taxon>
        <taxon>Agaricomycetes</taxon>
        <taxon>Agaricomycetidae</taxon>
        <taxon>Atheliales</taxon>
        <taxon>Atheliaceae</taxon>
        <taxon>Athelia</taxon>
    </lineage>
</organism>
<feature type="compositionally biased region" description="Acidic residues" evidence="1">
    <location>
        <begin position="582"/>
        <end position="591"/>
    </location>
</feature>
<feature type="compositionally biased region" description="Low complexity" evidence="1">
    <location>
        <begin position="631"/>
        <end position="644"/>
    </location>
</feature>
<feature type="region of interest" description="Disordered" evidence="1">
    <location>
        <begin position="350"/>
        <end position="411"/>
    </location>
</feature>
<feature type="compositionally biased region" description="Pro residues" evidence="1">
    <location>
        <begin position="1143"/>
        <end position="1155"/>
    </location>
</feature>
<proteinExistence type="predicted"/>